<reference evidence="3" key="2">
    <citation type="submission" date="2019-10" db="EMBL/GenBank/DDBJ databases">
        <title>A de novo genome assembly of a pear dwarfing rootstock.</title>
        <authorList>
            <person name="Wang F."/>
            <person name="Wang J."/>
            <person name="Li S."/>
            <person name="Zhang Y."/>
            <person name="Fang M."/>
            <person name="Ma L."/>
            <person name="Zhao Y."/>
            <person name="Jiang S."/>
        </authorList>
    </citation>
    <scope>NUCLEOTIDE SEQUENCE [LARGE SCALE GENOMIC DNA]</scope>
</reference>
<dbReference type="Proteomes" id="UP000327157">
    <property type="component" value="Chromosome 16"/>
</dbReference>
<evidence type="ECO:0000313" key="3">
    <source>
        <dbReference type="Proteomes" id="UP000327157"/>
    </source>
</evidence>
<evidence type="ECO:0000313" key="2">
    <source>
        <dbReference type="EMBL" id="KAB2625768.1"/>
    </source>
</evidence>
<name>A0A5N5HDP6_9ROSA</name>
<gene>
    <name evidence="2" type="ORF">D8674_017428</name>
</gene>
<dbReference type="PROSITE" id="PS50994">
    <property type="entry name" value="INTEGRASE"/>
    <property type="match status" value="1"/>
</dbReference>
<sequence>MVQTKLKRHNYLVWKSLFDSIFCRYKLTRIVDGFEPPPPQFLTDESGNLTSFPNLNIIIWINSTISEDLILFTVGVQSARELWQNLERRFGGISRSHIHKLRTNLQSMNKGLSSIFEYLQRIKEVTDALAAVDPSHQAIDCSNRMNPNFQGRIPPAKLAMCANNSTYSSPPWLIDSGASSHIINNIQNLQNLQPYTGPDKVYIGDGQALVENLCGTKIGTLRSDSGGEFLSSAFKQHLAQHGIQEHLSCPYTPQQNGCAERKHIHVVETARTLLLAFNQEGIDFSDTFCPVAKPVTIRILLTLAVQSHWFWHKLDVSNAFLHGNLKENVFITQPSGFLAQDHPHHVCHLKKSLYGLRQAPRAYAKKQHTVARSSTEAEYRSLAHITAEITWICQLFADIGFQLPVLPQIWCDNVSAIALASNSVFHTWTKHVEIDYHYIRELVLTKLLAVSFVCSQDQLADIHTKSLPCQQFLDLRSKLSLQSSPFSLRGCEENNKVDKNVKESKVS</sequence>
<dbReference type="EMBL" id="SMOL01000160">
    <property type="protein sequence ID" value="KAB2625768.1"/>
    <property type="molecule type" value="Genomic_DNA"/>
</dbReference>
<dbReference type="GO" id="GO:0015074">
    <property type="term" value="P:DNA integration"/>
    <property type="evidence" value="ECO:0007669"/>
    <property type="project" value="InterPro"/>
</dbReference>
<dbReference type="Gene3D" id="3.30.420.10">
    <property type="entry name" value="Ribonuclease H-like superfamily/Ribonuclease H"/>
    <property type="match status" value="1"/>
</dbReference>
<dbReference type="GO" id="GO:0003676">
    <property type="term" value="F:nucleic acid binding"/>
    <property type="evidence" value="ECO:0007669"/>
    <property type="project" value="InterPro"/>
</dbReference>
<dbReference type="OrthoDB" id="8048545at2759"/>
<dbReference type="CDD" id="cd09272">
    <property type="entry name" value="RNase_HI_RT_Ty1"/>
    <property type="match status" value="1"/>
</dbReference>
<reference evidence="2 3" key="3">
    <citation type="submission" date="2019-11" db="EMBL/GenBank/DDBJ databases">
        <title>A de novo genome assembly of a pear dwarfing rootstock.</title>
        <authorList>
            <person name="Wang F."/>
            <person name="Wang J."/>
            <person name="Li S."/>
            <person name="Zhang Y."/>
            <person name="Fang M."/>
            <person name="Ma L."/>
            <person name="Zhao Y."/>
            <person name="Jiang S."/>
        </authorList>
    </citation>
    <scope>NUCLEOTIDE SEQUENCE [LARGE SCALE GENOMIC DNA]</scope>
    <source>
        <strain evidence="2">S2</strain>
        <tissue evidence="2">Leaf</tissue>
    </source>
</reference>
<evidence type="ECO:0000259" key="1">
    <source>
        <dbReference type="PROSITE" id="PS50994"/>
    </source>
</evidence>
<feature type="domain" description="Integrase catalytic" evidence="1">
    <location>
        <begin position="220"/>
        <end position="263"/>
    </location>
</feature>
<dbReference type="InterPro" id="IPR012337">
    <property type="entry name" value="RNaseH-like_sf"/>
</dbReference>
<dbReference type="Pfam" id="PF07727">
    <property type="entry name" value="RVT_2"/>
    <property type="match status" value="1"/>
</dbReference>
<dbReference type="PANTHER" id="PTHR47481:SF28">
    <property type="entry name" value="RETROTRANSPOSON COPIA-LIKE N-TERMINAL DOMAIN-CONTAINING PROTEIN"/>
    <property type="match status" value="1"/>
</dbReference>
<dbReference type="InterPro" id="IPR001584">
    <property type="entry name" value="Integrase_cat-core"/>
</dbReference>
<dbReference type="SUPFAM" id="SSF53098">
    <property type="entry name" value="Ribonuclease H-like"/>
    <property type="match status" value="1"/>
</dbReference>
<reference evidence="2 3" key="1">
    <citation type="submission" date="2019-09" db="EMBL/GenBank/DDBJ databases">
        <authorList>
            <person name="Ou C."/>
        </authorList>
    </citation>
    <scope>NUCLEOTIDE SEQUENCE [LARGE SCALE GENOMIC DNA]</scope>
    <source>
        <strain evidence="2">S2</strain>
        <tissue evidence="2">Leaf</tissue>
    </source>
</reference>
<protein>
    <recommendedName>
        <fullName evidence="1">Integrase catalytic domain-containing protein</fullName>
    </recommendedName>
</protein>
<dbReference type="AlphaFoldDB" id="A0A5N5HDP6"/>
<dbReference type="InterPro" id="IPR036397">
    <property type="entry name" value="RNaseH_sf"/>
</dbReference>
<keyword evidence="3" id="KW-1185">Reference proteome</keyword>
<comment type="caution">
    <text evidence="2">The sequence shown here is derived from an EMBL/GenBank/DDBJ whole genome shotgun (WGS) entry which is preliminary data.</text>
</comment>
<organism evidence="2 3">
    <name type="scientific">Pyrus ussuriensis x Pyrus communis</name>
    <dbReference type="NCBI Taxonomy" id="2448454"/>
    <lineage>
        <taxon>Eukaryota</taxon>
        <taxon>Viridiplantae</taxon>
        <taxon>Streptophyta</taxon>
        <taxon>Embryophyta</taxon>
        <taxon>Tracheophyta</taxon>
        <taxon>Spermatophyta</taxon>
        <taxon>Magnoliopsida</taxon>
        <taxon>eudicotyledons</taxon>
        <taxon>Gunneridae</taxon>
        <taxon>Pentapetalae</taxon>
        <taxon>rosids</taxon>
        <taxon>fabids</taxon>
        <taxon>Rosales</taxon>
        <taxon>Rosaceae</taxon>
        <taxon>Amygdaloideae</taxon>
        <taxon>Maleae</taxon>
        <taxon>Pyrus</taxon>
    </lineage>
</organism>
<dbReference type="SUPFAM" id="SSF56672">
    <property type="entry name" value="DNA/RNA polymerases"/>
    <property type="match status" value="1"/>
</dbReference>
<proteinExistence type="predicted"/>
<dbReference type="PANTHER" id="PTHR47481">
    <property type="match status" value="1"/>
</dbReference>
<dbReference type="InterPro" id="IPR043502">
    <property type="entry name" value="DNA/RNA_pol_sf"/>
</dbReference>
<accession>A0A5N5HDP6</accession>
<dbReference type="InterPro" id="IPR013103">
    <property type="entry name" value="RVT_2"/>
</dbReference>